<feature type="transmembrane region" description="Helical" evidence="8">
    <location>
        <begin position="25"/>
        <end position="45"/>
    </location>
</feature>
<feature type="transmembrane region" description="Helical" evidence="8">
    <location>
        <begin position="147"/>
        <end position="171"/>
    </location>
</feature>
<feature type="transmembrane region" description="Helical" evidence="8">
    <location>
        <begin position="235"/>
        <end position="257"/>
    </location>
</feature>
<evidence type="ECO:0000256" key="1">
    <source>
        <dbReference type="ARBA" id="ARBA00004141"/>
    </source>
</evidence>
<feature type="transmembrane region" description="Helical" evidence="8">
    <location>
        <begin position="343"/>
        <end position="367"/>
    </location>
</feature>
<evidence type="ECO:0000256" key="3">
    <source>
        <dbReference type="ARBA" id="ARBA00022692"/>
    </source>
</evidence>
<dbReference type="InterPro" id="IPR004680">
    <property type="entry name" value="Cit_transptr-like_dom"/>
</dbReference>
<name>A0ABV4CQ36_9PSEU</name>
<feature type="transmembrane region" description="Helical" evidence="8">
    <location>
        <begin position="111"/>
        <end position="135"/>
    </location>
</feature>
<keyword evidence="3 8" id="KW-0812">Transmembrane</keyword>
<evidence type="ECO:0000256" key="7">
    <source>
        <dbReference type="SAM" id="MobiDB-lite"/>
    </source>
</evidence>
<feature type="transmembrane region" description="Helical" evidence="8">
    <location>
        <begin position="81"/>
        <end position="99"/>
    </location>
</feature>
<keyword evidence="6 8" id="KW-0472">Membrane</keyword>
<feature type="transmembrane region" description="Helical" evidence="8">
    <location>
        <begin position="468"/>
        <end position="488"/>
    </location>
</feature>
<dbReference type="PANTHER" id="PTHR43652:SF2">
    <property type="entry name" value="BASIC AMINO ACID ANTIPORTER YFCC-RELATED"/>
    <property type="match status" value="1"/>
</dbReference>
<evidence type="ECO:0000259" key="9">
    <source>
        <dbReference type="Pfam" id="PF03600"/>
    </source>
</evidence>
<evidence type="ECO:0000256" key="2">
    <source>
        <dbReference type="ARBA" id="ARBA00022448"/>
    </source>
</evidence>
<dbReference type="InterPro" id="IPR051679">
    <property type="entry name" value="DASS-Related_Transporters"/>
</dbReference>
<feature type="transmembrane region" description="Helical" evidence="8">
    <location>
        <begin position="288"/>
        <end position="305"/>
    </location>
</feature>
<keyword evidence="5 8" id="KW-1133">Transmembrane helix</keyword>
<comment type="subcellular location">
    <subcellularLocation>
        <location evidence="1">Membrane</location>
        <topology evidence="1">Multi-pass membrane protein</topology>
    </subcellularLocation>
</comment>
<organism evidence="10 11">
    <name type="scientific">Saccharopolyspora cebuensis</name>
    <dbReference type="NCBI Taxonomy" id="418759"/>
    <lineage>
        <taxon>Bacteria</taxon>
        <taxon>Bacillati</taxon>
        <taxon>Actinomycetota</taxon>
        <taxon>Actinomycetes</taxon>
        <taxon>Pseudonocardiales</taxon>
        <taxon>Pseudonocardiaceae</taxon>
        <taxon>Saccharopolyspora</taxon>
    </lineage>
</organism>
<feature type="transmembrane region" description="Helical" evidence="8">
    <location>
        <begin position="192"/>
        <end position="215"/>
    </location>
</feature>
<feature type="transmembrane region" description="Helical" evidence="8">
    <location>
        <begin position="57"/>
        <end position="75"/>
    </location>
</feature>
<feature type="domain" description="Citrate transporter-like" evidence="9">
    <location>
        <begin position="78"/>
        <end position="431"/>
    </location>
</feature>
<proteinExistence type="predicted"/>
<keyword evidence="11" id="KW-1185">Reference proteome</keyword>
<feature type="region of interest" description="Disordered" evidence="7">
    <location>
        <begin position="1"/>
        <end position="22"/>
    </location>
</feature>
<keyword evidence="4" id="KW-0677">Repeat</keyword>
<evidence type="ECO:0000313" key="10">
    <source>
        <dbReference type="EMBL" id="MEY8043216.1"/>
    </source>
</evidence>
<sequence>MTEDRTDYATVPRPSRPRPAPANAGAGWAIGITAAALAALGLVALPSSSFSFDGLNGTGLLTLLLFAAAVAGWLHPRLDDTHVALAAAATAVLLGALDPDALFATLGAEPIWLLIAAFVLAAGVNTTGLPARLAIGLAARARGPRGLAHLITLGVVLTALLIPSTSGRAALLVPLHRALGTAFEGRPRLVRALALLLPTTVLLSAVATLVGAGAHLITSEILAATTGAGIGFAEWLLWGLPFAVVSSHLAAELVLLLTTDHAERRAPVRVDAAALRAELGVPEQRTRAELRALLLLGGVVLLWSTEPLHGLPPALVALAGALLITSPRIGVVKLGKAVGEIPWSLLLFMAATAALGAALAASGAATWLADLALDEAEGTALLIAVVVVSTAAHLVVQSRSARSSVLVPLVVAAALESGLNPVALAFASTAAAGFCHTLPSSAKPVAMFSRLDPPLACPPRDLLRLSALLAPLISALVVVFALVVWPHLGLPLF</sequence>
<dbReference type="Pfam" id="PF03600">
    <property type="entry name" value="CitMHS"/>
    <property type="match status" value="1"/>
</dbReference>
<feature type="transmembrane region" description="Helical" evidence="8">
    <location>
        <begin position="311"/>
        <end position="331"/>
    </location>
</feature>
<evidence type="ECO:0000256" key="5">
    <source>
        <dbReference type="ARBA" id="ARBA00022989"/>
    </source>
</evidence>
<dbReference type="PANTHER" id="PTHR43652">
    <property type="entry name" value="BASIC AMINO ACID ANTIPORTER YFCC-RELATED"/>
    <property type="match status" value="1"/>
</dbReference>
<keyword evidence="2" id="KW-0813">Transport</keyword>
<comment type="caution">
    <text evidence="10">The sequence shown here is derived from an EMBL/GenBank/DDBJ whole genome shotgun (WGS) entry which is preliminary data.</text>
</comment>
<evidence type="ECO:0000313" key="11">
    <source>
        <dbReference type="Proteomes" id="UP001564626"/>
    </source>
</evidence>
<feature type="transmembrane region" description="Helical" evidence="8">
    <location>
        <begin position="379"/>
        <end position="396"/>
    </location>
</feature>
<evidence type="ECO:0000256" key="8">
    <source>
        <dbReference type="SAM" id="Phobius"/>
    </source>
</evidence>
<protein>
    <submittedName>
        <fullName evidence="10">SLC13 family permease</fullName>
    </submittedName>
</protein>
<accession>A0ABV4CQ36</accession>
<evidence type="ECO:0000256" key="6">
    <source>
        <dbReference type="ARBA" id="ARBA00023136"/>
    </source>
</evidence>
<gene>
    <name evidence="10" type="ORF">AB8O55_27720</name>
</gene>
<reference evidence="10 11" key="1">
    <citation type="submission" date="2024-08" db="EMBL/GenBank/DDBJ databases">
        <title>Genome mining of Saccharopolyspora cebuensis PGLac3 from Nigerian medicinal plant.</title>
        <authorList>
            <person name="Ezeobiora C.E."/>
            <person name="Igbokwe N.H."/>
            <person name="Amin D.H."/>
            <person name="Mendie U.E."/>
        </authorList>
    </citation>
    <scope>NUCLEOTIDE SEQUENCE [LARGE SCALE GENOMIC DNA]</scope>
    <source>
        <strain evidence="10 11">PGLac3</strain>
    </source>
</reference>
<dbReference type="EMBL" id="JBGEHV010000083">
    <property type="protein sequence ID" value="MEY8043216.1"/>
    <property type="molecule type" value="Genomic_DNA"/>
</dbReference>
<dbReference type="Proteomes" id="UP001564626">
    <property type="component" value="Unassembled WGS sequence"/>
</dbReference>
<dbReference type="RefSeq" id="WP_345359939.1">
    <property type="nucleotide sequence ID" value="NZ_BAABII010000004.1"/>
</dbReference>
<evidence type="ECO:0000256" key="4">
    <source>
        <dbReference type="ARBA" id="ARBA00022737"/>
    </source>
</evidence>